<dbReference type="OrthoDB" id="9806749at2"/>
<keyword evidence="2" id="KW-1185">Reference proteome</keyword>
<accession>A0A5A8F6Y2</accession>
<proteinExistence type="predicted"/>
<dbReference type="AlphaFoldDB" id="A0A5A8F6Y2"/>
<sequence>MLNKVVLTFEKSEHFPVFIDYDFKLQRCRGYSLRIDFMYRGVLTDFIKTVNHKNGFLFIKKSPFFLTQGFFLYDFSLILENIELFLETINKLNFSEIIMEKSKILNDSIYEKMNNNVNVTLLELV</sequence>
<comment type="caution">
    <text evidence="1">The sequence shown here is derived from an EMBL/GenBank/DDBJ whole genome shotgun (WGS) entry which is preliminary data.</text>
</comment>
<dbReference type="Proteomes" id="UP000322876">
    <property type="component" value="Unassembled WGS sequence"/>
</dbReference>
<evidence type="ECO:0000313" key="1">
    <source>
        <dbReference type="EMBL" id="KAA0259313.1"/>
    </source>
</evidence>
<dbReference type="EMBL" id="VFJB01000001">
    <property type="protein sequence ID" value="KAA0259313.1"/>
    <property type="molecule type" value="Genomic_DNA"/>
</dbReference>
<name>A0A5A8F6Y2_9BACT</name>
<organism evidence="1 2">
    <name type="scientific">Deferribacter autotrophicus</name>
    <dbReference type="NCBI Taxonomy" id="500465"/>
    <lineage>
        <taxon>Bacteria</taxon>
        <taxon>Pseudomonadati</taxon>
        <taxon>Deferribacterota</taxon>
        <taxon>Deferribacteres</taxon>
        <taxon>Deferribacterales</taxon>
        <taxon>Deferribacteraceae</taxon>
        <taxon>Deferribacter</taxon>
    </lineage>
</organism>
<dbReference type="RefSeq" id="WP_149265133.1">
    <property type="nucleotide sequence ID" value="NZ_VFJB01000001.1"/>
</dbReference>
<evidence type="ECO:0000313" key="2">
    <source>
        <dbReference type="Proteomes" id="UP000322876"/>
    </source>
</evidence>
<gene>
    <name evidence="1" type="ORF">FHQ18_00080</name>
</gene>
<protein>
    <submittedName>
        <fullName evidence="1">Uncharacterized protein</fullName>
    </submittedName>
</protein>
<reference evidence="1 2" key="1">
    <citation type="submission" date="2019-06" db="EMBL/GenBank/DDBJ databases">
        <title>Genomic insights into carbon and energy metabolism of Deferribacter autotrophicus revealed new metabolic traits in the phylum Deferribacteres.</title>
        <authorList>
            <person name="Slobodkin A.I."/>
            <person name="Slobodkina G.B."/>
            <person name="Allioux M."/>
            <person name="Alain K."/>
            <person name="Jebbar M."/>
            <person name="Shadrin V."/>
            <person name="Kublanov I.V."/>
            <person name="Toshchakov S.V."/>
            <person name="Bonch-Osmolovskaya E.A."/>
        </authorList>
    </citation>
    <scope>NUCLEOTIDE SEQUENCE [LARGE SCALE GENOMIC DNA]</scope>
    <source>
        <strain evidence="1 2">SL50</strain>
    </source>
</reference>